<dbReference type="RefSeq" id="WP_218322502.1">
    <property type="nucleotide sequence ID" value="NZ_JAEEGC010000124.1"/>
</dbReference>
<evidence type="ECO:0000313" key="1">
    <source>
        <dbReference type="EMBL" id="MBV7275450.1"/>
    </source>
</evidence>
<dbReference type="Proteomes" id="UP000694308">
    <property type="component" value="Unassembled WGS sequence"/>
</dbReference>
<evidence type="ECO:0000313" key="2">
    <source>
        <dbReference type="Proteomes" id="UP000694308"/>
    </source>
</evidence>
<gene>
    <name evidence="1" type="ORF">I6U48_21340</name>
</gene>
<comment type="caution">
    <text evidence="1">The sequence shown here is derived from an EMBL/GenBank/DDBJ whole genome shotgun (WGS) entry which is preliminary data.</text>
</comment>
<name>A0A949WSQ6_9CLOT</name>
<accession>A0A949WSQ6</accession>
<dbReference type="EMBL" id="JAEEGC010000124">
    <property type="protein sequence ID" value="MBV7275450.1"/>
    <property type="molecule type" value="Genomic_DNA"/>
</dbReference>
<keyword evidence="2" id="KW-1185">Reference proteome</keyword>
<protein>
    <submittedName>
        <fullName evidence="1">Uncharacterized protein</fullName>
    </submittedName>
</protein>
<reference evidence="1" key="1">
    <citation type="submission" date="2020-12" db="EMBL/GenBank/DDBJ databases">
        <title>Clostridium thailandense sp. nov., a novel acetogenic bacterium isolated from peat land soil in Thailand.</title>
        <authorList>
            <person name="Chaikitkaew S."/>
            <person name="Birkeland N.K."/>
        </authorList>
    </citation>
    <scope>NUCLEOTIDE SEQUENCE</scope>
    <source>
        <strain evidence="1">PL3</strain>
    </source>
</reference>
<dbReference type="AlphaFoldDB" id="A0A949WSQ6"/>
<organism evidence="1 2">
    <name type="scientific">Clostridium thailandense</name>
    <dbReference type="NCBI Taxonomy" id="2794346"/>
    <lineage>
        <taxon>Bacteria</taxon>
        <taxon>Bacillati</taxon>
        <taxon>Bacillota</taxon>
        <taxon>Clostridia</taxon>
        <taxon>Eubacteriales</taxon>
        <taxon>Clostridiaceae</taxon>
        <taxon>Clostridium</taxon>
    </lineage>
</organism>
<proteinExistence type="predicted"/>
<sequence>MMYYYWKEKGMRPSVFYNMPIGERMVVQVFYEHEIEEKNKSRQEMKNSETPIFPVVVV</sequence>